<reference evidence="2" key="2">
    <citation type="submission" date="2015-08" db="UniProtKB">
        <authorList>
            <consortium name="WormBaseParasite"/>
        </authorList>
    </citation>
    <scope>IDENTIFICATION</scope>
</reference>
<dbReference type="Proteomes" id="UP000035680">
    <property type="component" value="Unassembled WGS sequence"/>
</dbReference>
<name>A0A0K0FW55_STRVS</name>
<proteinExistence type="predicted"/>
<keyword evidence="1" id="KW-1185">Reference proteome</keyword>
<organism evidence="1 2">
    <name type="scientific">Strongyloides venezuelensis</name>
    <name type="common">Threadworm</name>
    <dbReference type="NCBI Taxonomy" id="75913"/>
    <lineage>
        <taxon>Eukaryota</taxon>
        <taxon>Metazoa</taxon>
        <taxon>Ecdysozoa</taxon>
        <taxon>Nematoda</taxon>
        <taxon>Chromadorea</taxon>
        <taxon>Rhabditida</taxon>
        <taxon>Tylenchina</taxon>
        <taxon>Panagrolaimomorpha</taxon>
        <taxon>Strongyloidoidea</taxon>
        <taxon>Strongyloididae</taxon>
        <taxon>Strongyloides</taxon>
    </lineage>
</organism>
<accession>A0A0K0FW55</accession>
<reference evidence="1" key="1">
    <citation type="submission" date="2014-07" db="EMBL/GenBank/DDBJ databases">
        <authorList>
            <person name="Martin A.A"/>
            <person name="De Silva N."/>
        </authorList>
    </citation>
    <scope>NUCLEOTIDE SEQUENCE</scope>
</reference>
<protein>
    <submittedName>
        <fullName evidence="2">ATP-dependent DNA helicase PIF1</fullName>
    </submittedName>
</protein>
<evidence type="ECO:0000313" key="2">
    <source>
        <dbReference type="WBParaSite" id="SVE_1660400.1"/>
    </source>
</evidence>
<evidence type="ECO:0000313" key="1">
    <source>
        <dbReference type="Proteomes" id="UP000035680"/>
    </source>
</evidence>
<dbReference type="AlphaFoldDB" id="A0A0K0FW55"/>
<sequence length="133" mass="15198">MGTIKELRYTIPQREQLNLLTLLDVLVEFGNNIGEHLRKVQEIQFDDIRSTGYVKRRMVPLILCWATTVHKLQGKSLFVAAHANASLSRVRSLESVHIEDIAASKLVGPNVCDKNALNELERLRYLPPYREDS</sequence>
<dbReference type="WBParaSite" id="SVE_1660400.1">
    <property type="protein sequence ID" value="SVE_1660400.1"/>
    <property type="gene ID" value="SVE_1660400"/>
</dbReference>